<dbReference type="Pfam" id="PF03061">
    <property type="entry name" value="4HBT"/>
    <property type="match status" value="1"/>
</dbReference>
<dbReference type="EMBL" id="PXYT01000001">
    <property type="protein sequence ID" value="PSR31800.1"/>
    <property type="molecule type" value="Genomic_DNA"/>
</dbReference>
<dbReference type="InterPro" id="IPR006683">
    <property type="entry name" value="Thioestr_dom"/>
</dbReference>
<accession>A0A2T2XBF4</accession>
<evidence type="ECO:0000259" key="1">
    <source>
        <dbReference type="Pfam" id="PF03061"/>
    </source>
</evidence>
<dbReference type="Proteomes" id="UP000242699">
    <property type="component" value="Unassembled WGS sequence"/>
</dbReference>
<comment type="caution">
    <text evidence="2">The sequence shown here is derived from an EMBL/GenBank/DDBJ whole genome shotgun (WGS) entry which is preliminary data.</text>
</comment>
<dbReference type="Gene3D" id="3.10.129.10">
    <property type="entry name" value="Hotdog Thioesterase"/>
    <property type="match status" value="1"/>
</dbReference>
<proteinExistence type="predicted"/>
<sequence length="174" mass="19256">MLQTTECGRCRILSVTKGMWSLMNPSPKRVLQWEDNVCYVCRRDSRISEGFPISFWGDAEGVYACWMAPAWSINQQGFVHPGVIASIVDDAMGHAIYHSTKLACMTAEIAIHHHGAIFPDHPVQIQGWAQVRNRRVIQAHARIVTATGTIAVNASGKFVPAPSHMQPPSPSAYF</sequence>
<feature type="domain" description="Thioesterase" evidence="1">
    <location>
        <begin position="76"/>
        <end position="149"/>
    </location>
</feature>
<protein>
    <submittedName>
        <fullName evidence="2">PaaI family thioesterase</fullName>
    </submittedName>
</protein>
<dbReference type="InterPro" id="IPR029069">
    <property type="entry name" value="HotDog_dom_sf"/>
</dbReference>
<evidence type="ECO:0000313" key="2">
    <source>
        <dbReference type="EMBL" id="PSR31800.1"/>
    </source>
</evidence>
<dbReference type="SUPFAM" id="SSF54637">
    <property type="entry name" value="Thioesterase/thiol ester dehydrase-isomerase"/>
    <property type="match status" value="1"/>
</dbReference>
<name>A0A2T2XBF4_9FIRM</name>
<reference evidence="2 3" key="1">
    <citation type="journal article" date="2014" name="BMC Genomics">
        <title>Comparison of environmental and isolate Sulfobacillus genomes reveals diverse carbon, sulfur, nitrogen, and hydrogen metabolisms.</title>
        <authorList>
            <person name="Justice N.B."/>
            <person name="Norman A."/>
            <person name="Brown C.T."/>
            <person name="Singh A."/>
            <person name="Thomas B.C."/>
            <person name="Banfield J.F."/>
        </authorList>
    </citation>
    <scope>NUCLEOTIDE SEQUENCE [LARGE SCALE GENOMIC DNA]</scope>
    <source>
        <strain evidence="2">AMDSBA1</strain>
    </source>
</reference>
<gene>
    <name evidence="2" type="ORF">C7B43_00845</name>
</gene>
<dbReference type="CDD" id="cd03443">
    <property type="entry name" value="PaaI_thioesterase"/>
    <property type="match status" value="1"/>
</dbReference>
<dbReference type="AlphaFoldDB" id="A0A2T2XBF4"/>
<evidence type="ECO:0000313" key="3">
    <source>
        <dbReference type="Proteomes" id="UP000242699"/>
    </source>
</evidence>
<organism evidence="2 3">
    <name type="scientific">Sulfobacillus benefaciens</name>
    <dbReference type="NCBI Taxonomy" id="453960"/>
    <lineage>
        <taxon>Bacteria</taxon>
        <taxon>Bacillati</taxon>
        <taxon>Bacillota</taxon>
        <taxon>Clostridia</taxon>
        <taxon>Eubacteriales</taxon>
        <taxon>Clostridiales Family XVII. Incertae Sedis</taxon>
        <taxon>Sulfobacillus</taxon>
    </lineage>
</organism>